<sequence>MKITDKEILLAVWQATVQLLPYKATHHYVGNLRGLAPSDEYWHQSATEICSVFREAALDLPLSKGQSLRRIKALIERNRLVVSGRRPRPGEGFHFKLPDNLTLPAFNLTQKLLRGYGMTEKVFLPDHGYAEIAQKVSIAVESEIGPLVEQYVRRCARQEEVTL</sequence>
<dbReference type="EMBL" id="AAGGXD010000012">
    <property type="protein sequence ID" value="EBN8299812.1"/>
    <property type="molecule type" value="Genomic_DNA"/>
</dbReference>
<name>A0A5T8WMN5_SALER</name>
<evidence type="ECO:0000313" key="1">
    <source>
        <dbReference type="EMBL" id="EBN8299812.1"/>
    </source>
</evidence>
<accession>A0A5T8WMN5</accession>
<reference evidence="1" key="1">
    <citation type="submission" date="2018-08" db="EMBL/GenBank/DDBJ databases">
        <authorList>
            <consortium name="PulseNet: The National Subtyping Network for Foodborne Disease Surveillance"/>
            <person name="Tarr C.L."/>
            <person name="Trees E."/>
            <person name="Katz L.S."/>
            <person name="Carleton-Romer H.A."/>
            <person name="Stroika S."/>
            <person name="Kucerova Z."/>
            <person name="Roache K.F."/>
            <person name="Sabol A.L."/>
            <person name="Besser J."/>
            <person name="Gerner-Smidt P."/>
        </authorList>
    </citation>
    <scope>NUCLEOTIDE SEQUENCE</scope>
    <source>
        <strain evidence="1">PNUSAS050161</strain>
    </source>
</reference>
<proteinExistence type="predicted"/>
<comment type="caution">
    <text evidence="1">The sequence shown here is derived from an EMBL/GenBank/DDBJ whole genome shotgun (WGS) entry which is preliminary data.</text>
</comment>
<protein>
    <submittedName>
        <fullName evidence="1">Uncharacterized protein</fullName>
    </submittedName>
</protein>
<dbReference type="AlphaFoldDB" id="A0A5T8WMN5"/>
<gene>
    <name evidence="1" type="ORF">D1D77_08735</name>
</gene>
<organism evidence="1">
    <name type="scientific">Salmonella enterica</name>
    <name type="common">Salmonella choleraesuis</name>
    <dbReference type="NCBI Taxonomy" id="28901"/>
    <lineage>
        <taxon>Bacteria</taxon>
        <taxon>Pseudomonadati</taxon>
        <taxon>Pseudomonadota</taxon>
        <taxon>Gammaproteobacteria</taxon>
        <taxon>Enterobacterales</taxon>
        <taxon>Enterobacteriaceae</taxon>
        <taxon>Salmonella</taxon>
    </lineage>
</organism>